<evidence type="ECO:0000256" key="2">
    <source>
        <dbReference type="ARBA" id="ARBA00022723"/>
    </source>
</evidence>
<feature type="compositionally biased region" description="Basic and acidic residues" evidence="8">
    <location>
        <begin position="39"/>
        <end position="53"/>
    </location>
</feature>
<dbReference type="Proteomes" id="UP001152484">
    <property type="component" value="Unassembled WGS sequence"/>
</dbReference>
<dbReference type="InterPro" id="IPR012337">
    <property type="entry name" value="RNaseH-like_sf"/>
</dbReference>
<dbReference type="GO" id="GO:0003677">
    <property type="term" value="F:DNA binding"/>
    <property type="evidence" value="ECO:0007669"/>
    <property type="project" value="InterPro"/>
</dbReference>
<keyword evidence="7" id="KW-0539">Nucleus</keyword>
<reference evidence="10" key="1">
    <citation type="submission" date="2022-07" db="EMBL/GenBank/DDBJ databases">
        <authorList>
            <person name="Macas J."/>
            <person name="Novak P."/>
            <person name="Neumann P."/>
        </authorList>
    </citation>
    <scope>NUCLEOTIDE SEQUENCE</scope>
</reference>
<dbReference type="OrthoDB" id="2404704at2759"/>
<evidence type="ECO:0000256" key="1">
    <source>
        <dbReference type="ARBA" id="ARBA00004123"/>
    </source>
</evidence>
<comment type="caution">
    <text evidence="10">The sequence shown here is derived from an EMBL/GenBank/DDBJ whole genome shotgun (WGS) entry which is preliminary data.</text>
</comment>
<evidence type="ECO:0000256" key="4">
    <source>
        <dbReference type="ARBA" id="ARBA00022833"/>
    </source>
</evidence>
<dbReference type="EMBL" id="CAMAPE010000066">
    <property type="protein sequence ID" value="CAH9115363.1"/>
    <property type="molecule type" value="Genomic_DNA"/>
</dbReference>
<dbReference type="InterPro" id="IPR003656">
    <property type="entry name" value="Znf_BED"/>
</dbReference>
<evidence type="ECO:0000313" key="11">
    <source>
        <dbReference type="Proteomes" id="UP001152484"/>
    </source>
</evidence>
<evidence type="ECO:0000256" key="6">
    <source>
        <dbReference type="ARBA" id="ARBA00023163"/>
    </source>
</evidence>
<dbReference type="Pfam" id="PF02892">
    <property type="entry name" value="zf-BED"/>
    <property type="match status" value="1"/>
</dbReference>
<dbReference type="PANTHER" id="PTHR46481:SF10">
    <property type="entry name" value="ZINC FINGER BED DOMAIN-CONTAINING PROTEIN 39"/>
    <property type="match status" value="1"/>
</dbReference>
<accession>A0A9P1EMX3</accession>
<keyword evidence="5" id="KW-0805">Transcription regulation</keyword>
<protein>
    <recommendedName>
        <fullName evidence="9">BED-type domain-containing protein</fullName>
    </recommendedName>
</protein>
<gene>
    <name evidence="10" type="ORF">CEURO_LOCUS20781</name>
</gene>
<keyword evidence="6" id="KW-0804">Transcription</keyword>
<feature type="region of interest" description="Disordered" evidence="8">
    <location>
        <begin position="1"/>
        <end position="128"/>
    </location>
</feature>
<keyword evidence="3" id="KW-0863">Zinc-finger</keyword>
<evidence type="ECO:0000256" key="5">
    <source>
        <dbReference type="ARBA" id="ARBA00023015"/>
    </source>
</evidence>
<feature type="domain" description="BED-type" evidence="9">
    <location>
        <begin position="145"/>
        <end position="174"/>
    </location>
</feature>
<dbReference type="SUPFAM" id="SSF53098">
    <property type="entry name" value="Ribonuclease H-like"/>
    <property type="match status" value="1"/>
</dbReference>
<organism evidence="10 11">
    <name type="scientific">Cuscuta europaea</name>
    <name type="common">European dodder</name>
    <dbReference type="NCBI Taxonomy" id="41803"/>
    <lineage>
        <taxon>Eukaryota</taxon>
        <taxon>Viridiplantae</taxon>
        <taxon>Streptophyta</taxon>
        <taxon>Embryophyta</taxon>
        <taxon>Tracheophyta</taxon>
        <taxon>Spermatophyta</taxon>
        <taxon>Magnoliopsida</taxon>
        <taxon>eudicotyledons</taxon>
        <taxon>Gunneridae</taxon>
        <taxon>Pentapetalae</taxon>
        <taxon>asterids</taxon>
        <taxon>lamiids</taxon>
        <taxon>Solanales</taxon>
        <taxon>Convolvulaceae</taxon>
        <taxon>Cuscuteae</taxon>
        <taxon>Cuscuta</taxon>
        <taxon>Cuscuta subgen. Cuscuta</taxon>
    </lineage>
</organism>
<dbReference type="AlphaFoldDB" id="A0A9P1EMX3"/>
<comment type="subcellular location">
    <subcellularLocation>
        <location evidence="1">Nucleus</location>
    </subcellularLocation>
</comment>
<evidence type="ECO:0000313" key="10">
    <source>
        <dbReference type="EMBL" id="CAH9115363.1"/>
    </source>
</evidence>
<evidence type="ECO:0000259" key="9">
    <source>
        <dbReference type="Pfam" id="PF02892"/>
    </source>
</evidence>
<feature type="compositionally biased region" description="Basic and acidic residues" evidence="8">
    <location>
        <begin position="1"/>
        <end position="23"/>
    </location>
</feature>
<keyword evidence="4" id="KW-0862">Zinc</keyword>
<name>A0A9P1EMX3_CUSEU</name>
<dbReference type="InterPro" id="IPR052035">
    <property type="entry name" value="ZnF_BED_domain_contain"/>
</dbReference>
<keyword evidence="11" id="KW-1185">Reference proteome</keyword>
<dbReference type="GO" id="GO:0005634">
    <property type="term" value="C:nucleus"/>
    <property type="evidence" value="ECO:0007669"/>
    <property type="project" value="UniProtKB-SubCell"/>
</dbReference>
<keyword evidence="2" id="KW-0479">Metal-binding</keyword>
<feature type="compositionally biased region" description="Acidic residues" evidence="8">
    <location>
        <begin position="80"/>
        <end position="104"/>
    </location>
</feature>
<evidence type="ECO:0000256" key="3">
    <source>
        <dbReference type="ARBA" id="ARBA00022771"/>
    </source>
</evidence>
<sequence>MDRPRYSVDMGNLERNRTKELARKRPRKSKSHIGSSSQSRDDFDTGYTRRDGDAMTDEQLEQELHRHNSRFFQDQPRTIDEEELEDDDVEEVIPESHDDEEEEGGGSHDADEPASSQTGTKKSKSELRANNFSKWKDTNTGNWTATCNWCKKNYSLGIFGGYRSATRHLKSKHPVEYAKLGGGTGKQTQISRFANNQQAFGNFSYNDAQNLTGMANLLVEENLPYLFSESLAFRDYAQTCLNPQYRGYSRKTVKKEISRLYDAEKVRLQNYFANFDGRVTVCSDIWEDTYHNLHNLGLTVHYIDNDWHMHKRVLAFREFNDRHTAEHIYILIERILIEYNLIDKVFAIVFDNATNNTAAIPRLRELCGSTSLMSRFFHQ</sequence>
<dbReference type="PANTHER" id="PTHR46481">
    <property type="entry name" value="ZINC FINGER BED DOMAIN-CONTAINING PROTEIN 4"/>
    <property type="match status" value="1"/>
</dbReference>
<dbReference type="GO" id="GO:0008270">
    <property type="term" value="F:zinc ion binding"/>
    <property type="evidence" value="ECO:0007669"/>
    <property type="project" value="UniProtKB-KW"/>
</dbReference>
<proteinExistence type="predicted"/>
<evidence type="ECO:0000256" key="7">
    <source>
        <dbReference type="ARBA" id="ARBA00023242"/>
    </source>
</evidence>
<evidence type="ECO:0000256" key="8">
    <source>
        <dbReference type="SAM" id="MobiDB-lite"/>
    </source>
</evidence>